<dbReference type="InterPro" id="IPR015882">
    <property type="entry name" value="HEX_bac_N"/>
</dbReference>
<feature type="chain" id="PRO_5043510987" description="beta-N-acetylhexosaminidase" evidence="7">
    <location>
        <begin position="23"/>
        <end position="537"/>
    </location>
</feature>
<dbReference type="SUPFAM" id="SSF55545">
    <property type="entry name" value="beta-N-acetylhexosaminidase-like domain"/>
    <property type="match status" value="1"/>
</dbReference>
<keyword evidence="7" id="KW-0732">Signal</keyword>
<dbReference type="GO" id="GO:0005975">
    <property type="term" value="P:carbohydrate metabolic process"/>
    <property type="evidence" value="ECO:0007669"/>
    <property type="project" value="InterPro"/>
</dbReference>
<keyword evidence="11" id="KW-1185">Reference proteome</keyword>
<dbReference type="AlphaFoldDB" id="A0AAW9SJY4"/>
<protein>
    <recommendedName>
        <fullName evidence="3">beta-N-acetylhexosaminidase</fullName>
        <ecNumber evidence="3">3.2.1.52</ecNumber>
    </recommendedName>
</protein>
<evidence type="ECO:0000259" key="8">
    <source>
        <dbReference type="Pfam" id="PF00728"/>
    </source>
</evidence>
<dbReference type="InterPro" id="IPR015883">
    <property type="entry name" value="Glyco_hydro_20_cat"/>
</dbReference>
<evidence type="ECO:0000256" key="1">
    <source>
        <dbReference type="ARBA" id="ARBA00001231"/>
    </source>
</evidence>
<evidence type="ECO:0000256" key="2">
    <source>
        <dbReference type="ARBA" id="ARBA00006285"/>
    </source>
</evidence>
<dbReference type="PIRSF" id="PIRSF001093">
    <property type="entry name" value="B-hxosamndse_ab_euk"/>
    <property type="match status" value="1"/>
</dbReference>
<feature type="signal peptide" evidence="7">
    <location>
        <begin position="1"/>
        <end position="22"/>
    </location>
</feature>
<dbReference type="Gene3D" id="3.30.379.10">
    <property type="entry name" value="Chitobiase/beta-hexosaminidase domain 2-like"/>
    <property type="match status" value="1"/>
</dbReference>
<feature type="active site" description="Proton donor" evidence="6">
    <location>
        <position position="331"/>
    </location>
</feature>
<feature type="domain" description="Glycoside hydrolase family 20 catalytic" evidence="8">
    <location>
        <begin position="156"/>
        <end position="505"/>
    </location>
</feature>
<evidence type="ECO:0000313" key="10">
    <source>
        <dbReference type="EMBL" id="MEN7551031.1"/>
    </source>
</evidence>
<dbReference type="Gene3D" id="3.20.20.80">
    <property type="entry name" value="Glycosidases"/>
    <property type="match status" value="1"/>
</dbReference>
<dbReference type="PRINTS" id="PR00738">
    <property type="entry name" value="GLHYDRLASE20"/>
</dbReference>
<dbReference type="EC" id="3.2.1.52" evidence="3"/>
<dbReference type="EMBL" id="JBDKWZ010000018">
    <property type="protein sequence ID" value="MEN7551031.1"/>
    <property type="molecule type" value="Genomic_DNA"/>
</dbReference>
<evidence type="ECO:0000256" key="7">
    <source>
        <dbReference type="SAM" id="SignalP"/>
    </source>
</evidence>
<sequence length="537" mass="61448">MKLLSYLLVLCGVWLSHSGANAQTDLPLVPYPQKVQRHDGAFIFSKKVKILAEEAAQATAKYLEKELQGKLPVKVSAKAKKNSIYLRLNPALKEQLGQEGYQLEVTEDQVKITAANPTGLFYGVQTLKQLLPVDLVNTPLKSWEIPALSIEDRPRFAWRAFMLDESRHFRGKEFVKMLLDQMALLKMNTFHWHLTDDQGWRIEIKKYPKLTEIGSKRKDTQIGGWNSEKRSGEPHEGFYTQEEIKELVQYAAERHITVVPEIEMPGHASAAIAAYPWLGTTGKQIEVPVIFGKMEDSYNVANQKVYRFLEDVLTETMALFPSKVIHIGGDEVKFEQWKNSVQIQELMKKEGLKSPADVQIYFTNKISNFIDSKGRRMMGWNEILGGNVHEWQAAEDVQVGQSLAKSAVIHFWKGDLKLVNQAVEQGYDIVNSLHSFTYLDYNYQSIPLQKAYGFDPVPKGLNPKYHQKVLGLGCQMWGEWTATEERTEHQVFPRISAYAEVGWTNLDQKDFARYQSALKSLQMRWDALGIRYTKEVE</sequence>
<dbReference type="Proteomes" id="UP001403385">
    <property type="component" value="Unassembled WGS sequence"/>
</dbReference>
<comment type="catalytic activity">
    <reaction evidence="1">
        <text>Hydrolysis of terminal non-reducing N-acetyl-D-hexosamine residues in N-acetyl-beta-D-hexosaminides.</text>
        <dbReference type="EC" id="3.2.1.52"/>
    </reaction>
</comment>
<proteinExistence type="inferred from homology"/>
<dbReference type="GO" id="GO:0016020">
    <property type="term" value="C:membrane"/>
    <property type="evidence" value="ECO:0007669"/>
    <property type="project" value="TreeGrafter"/>
</dbReference>
<dbReference type="InterPro" id="IPR025705">
    <property type="entry name" value="Beta_hexosaminidase_sua/sub"/>
</dbReference>
<evidence type="ECO:0000313" key="11">
    <source>
        <dbReference type="Proteomes" id="UP001403385"/>
    </source>
</evidence>
<gene>
    <name evidence="10" type="ORF">AAG747_24130</name>
</gene>
<dbReference type="Pfam" id="PF02838">
    <property type="entry name" value="Glyco_hydro_20b"/>
    <property type="match status" value="1"/>
</dbReference>
<dbReference type="InterPro" id="IPR029018">
    <property type="entry name" value="Hex-like_dom2"/>
</dbReference>
<comment type="caution">
    <text evidence="10">The sequence shown here is derived from an EMBL/GenBank/DDBJ whole genome shotgun (WGS) entry which is preliminary data.</text>
</comment>
<keyword evidence="5" id="KW-0326">Glycosidase</keyword>
<evidence type="ECO:0000256" key="4">
    <source>
        <dbReference type="ARBA" id="ARBA00022801"/>
    </source>
</evidence>
<reference evidence="10 11" key="1">
    <citation type="submission" date="2024-04" db="EMBL/GenBank/DDBJ databases">
        <title>Novel genus in family Flammeovirgaceae.</title>
        <authorList>
            <person name="Nguyen T.H."/>
            <person name="Vuong T.Q."/>
            <person name="Le H."/>
            <person name="Kim S.-G."/>
        </authorList>
    </citation>
    <scope>NUCLEOTIDE SEQUENCE [LARGE SCALE GENOMIC DNA]</scope>
    <source>
        <strain evidence="10 11">JCM 23209</strain>
    </source>
</reference>
<feature type="domain" description="Beta-hexosaminidase bacterial type N-terminal" evidence="9">
    <location>
        <begin position="27"/>
        <end position="152"/>
    </location>
</feature>
<evidence type="ECO:0000259" key="9">
    <source>
        <dbReference type="Pfam" id="PF02838"/>
    </source>
</evidence>
<dbReference type="CDD" id="cd06563">
    <property type="entry name" value="GH20_chitobiase-like"/>
    <property type="match status" value="1"/>
</dbReference>
<dbReference type="GO" id="GO:0004563">
    <property type="term" value="F:beta-N-acetylhexosaminidase activity"/>
    <property type="evidence" value="ECO:0007669"/>
    <property type="project" value="UniProtKB-EC"/>
</dbReference>
<comment type="similarity">
    <text evidence="2">Belongs to the glycosyl hydrolase 20 family.</text>
</comment>
<name>A0AAW9SJY4_9BACT</name>
<dbReference type="InterPro" id="IPR017853">
    <property type="entry name" value="GH"/>
</dbReference>
<dbReference type="Pfam" id="PF00728">
    <property type="entry name" value="Glyco_hydro_20"/>
    <property type="match status" value="1"/>
</dbReference>
<evidence type="ECO:0000256" key="5">
    <source>
        <dbReference type="ARBA" id="ARBA00023295"/>
    </source>
</evidence>
<dbReference type="GO" id="GO:0030203">
    <property type="term" value="P:glycosaminoglycan metabolic process"/>
    <property type="evidence" value="ECO:0007669"/>
    <property type="project" value="TreeGrafter"/>
</dbReference>
<evidence type="ECO:0000256" key="3">
    <source>
        <dbReference type="ARBA" id="ARBA00012663"/>
    </source>
</evidence>
<organism evidence="10 11">
    <name type="scientific">Rapidithrix thailandica</name>
    <dbReference type="NCBI Taxonomy" id="413964"/>
    <lineage>
        <taxon>Bacteria</taxon>
        <taxon>Pseudomonadati</taxon>
        <taxon>Bacteroidota</taxon>
        <taxon>Cytophagia</taxon>
        <taxon>Cytophagales</taxon>
        <taxon>Flammeovirgaceae</taxon>
        <taxon>Rapidithrix</taxon>
    </lineage>
</organism>
<evidence type="ECO:0000256" key="6">
    <source>
        <dbReference type="PIRSR" id="PIRSR625705-1"/>
    </source>
</evidence>
<dbReference type="PANTHER" id="PTHR22600">
    <property type="entry name" value="BETA-HEXOSAMINIDASE"/>
    <property type="match status" value="1"/>
</dbReference>
<dbReference type="SUPFAM" id="SSF51445">
    <property type="entry name" value="(Trans)glycosidases"/>
    <property type="match status" value="1"/>
</dbReference>
<dbReference type="RefSeq" id="WP_346823817.1">
    <property type="nucleotide sequence ID" value="NZ_JBDKWZ010000018.1"/>
</dbReference>
<accession>A0AAW9SJY4</accession>
<keyword evidence="4" id="KW-0378">Hydrolase</keyword>
<dbReference type="PANTHER" id="PTHR22600:SF57">
    <property type="entry name" value="BETA-N-ACETYLHEXOSAMINIDASE"/>
    <property type="match status" value="1"/>
</dbReference>